<evidence type="ECO:0008006" key="3">
    <source>
        <dbReference type="Google" id="ProtNLM"/>
    </source>
</evidence>
<dbReference type="STRING" id="134849.SAMN05443668_102814"/>
<evidence type="ECO:0000313" key="1">
    <source>
        <dbReference type="EMBL" id="SHN06728.1"/>
    </source>
</evidence>
<name>A0A1M7NRR8_9ACTN</name>
<organism evidence="1 2">
    <name type="scientific">Cryptosporangium aurantiacum</name>
    <dbReference type="NCBI Taxonomy" id="134849"/>
    <lineage>
        <taxon>Bacteria</taxon>
        <taxon>Bacillati</taxon>
        <taxon>Actinomycetota</taxon>
        <taxon>Actinomycetes</taxon>
        <taxon>Cryptosporangiales</taxon>
        <taxon>Cryptosporangiaceae</taxon>
        <taxon>Cryptosporangium</taxon>
    </lineage>
</organism>
<reference evidence="1 2" key="1">
    <citation type="submission" date="2016-11" db="EMBL/GenBank/DDBJ databases">
        <authorList>
            <person name="Jaros S."/>
            <person name="Januszkiewicz K."/>
            <person name="Wedrychowicz H."/>
        </authorList>
    </citation>
    <scope>NUCLEOTIDE SEQUENCE [LARGE SCALE GENOMIC DNA]</scope>
    <source>
        <strain evidence="1 2">DSM 46144</strain>
    </source>
</reference>
<proteinExistence type="predicted"/>
<protein>
    <recommendedName>
        <fullName evidence="3">DivIVA domain-containing protein</fullName>
    </recommendedName>
</protein>
<dbReference type="RefSeq" id="WP_073255050.1">
    <property type="nucleotide sequence ID" value="NZ_FRCS01000002.1"/>
</dbReference>
<dbReference type="EMBL" id="FRCS01000002">
    <property type="protein sequence ID" value="SHN06728.1"/>
    <property type="molecule type" value="Genomic_DNA"/>
</dbReference>
<keyword evidence="2" id="KW-1185">Reference proteome</keyword>
<accession>A0A1M7NRR8</accession>
<dbReference type="Proteomes" id="UP000184440">
    <property type="component" value="Unassembled WGS sequence"/>
</dbReference>
<dbReference type="AlphaFoldDB" id="A0A1M7NRR8"/>
<evidence type="ECO:0000313" key="2">
    <source>
        <dbReference type="Proteomes" id="UP000184440"/>
    </source>
</evidence>
<gene>
    <name evidence="1" type="ORF">SAMN05443668_102814</name>
</gene>
<dbReference type="OrthoDB" id="3403153at2"/>
<sequence>MPTFTIVLRGYNLLEVNRWVEWALQHPDQARAGDPPKFTVGLRGYRRRDVDTWIRELRTAR</sequence>